<keyword evidence="3" id="KW-1185">Reference proteome</keyword>
<keyword evidence="1" id="KW-0472">Membrane</keyword>
<keyword evidence="1" id="KW-0812">Transmembrane</keyword>
<protein>
    <submittedName>
        <fullName evidence="2">Uncharacterized iron-regulated membrane protein</fullName>
    </submittedName>
</protein>
<keyword evidence="1" id="KW-1133">Transmembrane helix</keyword>
<dbReference type="AlphaFoldDB" id="A0A286D409"/>
<evidence type="ECO:0000313" key="3">
    <source>
        <dbReference type="Proteomes" id="UP000219374"/>
    </source>
</evidence>
<feature type="transmembrane region" description="Helical" evidence="1">
    <location>
        <begin position="197"/>
        <end position="216"/>
    </location>
</feature>
<dbReference type="RefSeq" id="WP_097121137.1">
    <property type="nucleotide sequence ID" value="NZ_OCND01000002.1"/>
</dbReference>
<name>A0A286D409_9GAMM</name>
<organism evidence="2 3">
    <name type="scientific">Pseudoxanthomonas wuyuanensis</name>
    <dbReference type="NCBI Taxonomy" id="1073196"/>
    <lineage>
        <taxon>Bacteria</taxon>
        <taxon>Pseudomonadati</taxon>
        <taxon>Pseudomonadota</taxon>
        <taxon>Gammaproteobacteria</taxon>
        <taxon>Lysobacterales</taxon>
        <taxon>Lysobacteraceae</taxon>
        <taxon>Pseudoxanthomonas</taxon>
    </lineage>
</organism>
<evidence type="ECO:0000313" key="2">
    <source>
        <dbReference type="EMBL" id="SOD53385.1"/>
    </source>
</evidence>
<feature type="transmembrane region" description="Helical" evidence="1">
    <location>
        <begin position="148"/>
        <end position="168"/>
    </location>
</feature>
<dbReference type="Pfam" id="PF03929">
    <property type="entry name" value="PepSY_TM"/>
    <property type="match status" value="1"/>
</dbReference>
<dbReference type="Proteomes" id="UP000219374">
    <property type="component" value="Unassembled WGS sequence"/>
</dbReference>
<accession>A0A286D409</accession>
<feature type="transmembrane region" description="Helical" evidence="1">
    <location>
        <begin position="23"/>
        <end position="47"/>
    </location>
</feature>
<feature type="transmembrane region" description="Helical" evidence="1">
    <location>
        <begin position="336"/>
        <end position="361"/>
    </location>
</feature>
<dbReference type="OrthoDB" id="9776609at2"/>
<reference evidence="2 3" key="1">
    <citation type="submission" date="2017-09" db="EMBL/GenBank/DDBJ databases">
        <authorList>
            <person name="Ehlers B."/>
            <person name="Leendertz F.H."/>
        </authorList>
    </citation>
    <scope>NUCLEOTIDE SEQUENCE [LARGE SCALE GENOMIC DNA]</scope>
    <source>
        <strain evidence="2 3">CGMCC 1.10978</strain>
    </source>
</reference>
<proteinExistence type="predicted"/>
<dbReference type="PANTHER" id="PTHR34219:SF3">
    <property type="entry name" value="BLL7967 PROTEIN"/>
    <property type="match status" value="1"/>
</dbReference>
<dbReference type="InterPro" id="IPR005625">
    <property type="entry name" value="PepSY-ass_TM"/>
</dbReference>
<evidence type="ECO:0000256" key="1">
    <source>
        <dbReference type="SAM" id="Phobius"/>
    </source>
</evidence>
<sequence length="366" mass="41129">MFQRQASHIIPARRRFRAALKWLHLWVGLVAGLVFAAVALTGTVMAFQRELLLSAQPQWTQQPVPSLAVQGAAFSRIVAEWEPQGLRSADLPSQKLPVWQAYFPEGVRRYFDPASGELLLTRSTDNDWVLWLRDLHTHLLAGQAGEQALGVFGLVALFLLLSGLYLWWPRWRALAASLRWYAQPPARRWFSWHRSGGALLLPLLLLVTATGVAMVYHDAVRGSLRVIFADGPEAVPPAPIARTQQRIDWSAVLQTAQAGLSAGELRRIALPKAGDALISIRYRAAEEWHPNGRSVIWLDPYRNRVVQRHDATTQGLGARIDETMYPLHGGFVGGRLWQWTVALCGLAPLFLWLTGLLFWLARRRRG</sequence>
<dbReference type="EMBL" id="OCND01000002">
    <property type="protein sequence ID" value="SOD53385.1"/>
    <property type="molecule type" value="Genomic_DNA"/>
</dbReference>
<dbReference type="PANTHER" id="PTHR34219">
    <property type="entry name" value="IRON-REGULATED INNER MEMBRANE PROTEIN-RELATED"/>
    <property type="match status" value="1"/>
</dbReference>
<gene>
    <name evidence="2" type="ORF">SAMN06296416_102384</name>
</gene>